<protein>
    <submittedName>
        <fullName evidence="3">Uncharacterized protein</fullName>
    </submittedName>
</protein>
<sequence length="144" mass="15341">MAVILYLLLLLPSWQVCNSLEPTAPSCFQNIMIPGSQGEVGKKGCKGALGPCGRRGAVGQKGIIGGVGDTGFPGERGDEGTNCECTNLDKVVEQMHQSVMQMGKDLQLIKSGVYLQAFFRGMIIVVMLFVMLCECESATFTSGT</sequence>
<organism evidence="3 4">
    <name type="scientific">Eptatretus burgeri</name>
    <name type="common">Inshore hagfish</name>
    <dbReference type="NCBI Taxonomy" id="7764"/>
    <lineage>
        <taxon>Eukaryota</taxon>
        <taxon>Metazoa</taxon>
        <taxon>Chordata</taxon>
        <taxon>Craniata</taxon>
        <taxon>Vertebrata</taxon>
        <taxon>Cyclostomata</taxon>
        <taxon>Myxini</taxon>
        <taxon>Myxiniformes</taxon>
        <taxon>Myxinidae</taxon>
        <taxon>Eptatretinae</taxon>
        <taxon>Eptatretus</taxon>
    </lineage>
</organism>
<name>A0A8C4NIC9_EPTBU</name>
<dbReference type="Ensembl" id="ENSEBUT00000007727.1">
    <property type="protein sequence ID" value="ENSEBUP00000007251.1"/>
    <property type="gene ID" value="ENSEBUG00000004744.1"/>
</dbReference>
<evidence type="ECO:0000313" key="3">
    <source>
        <dbReference type="Ensembl" id="ENSEBUP00000007251.1"/>
    </source>
</evidence>
<keyword evidence="4" id="KW-1185">Reference proteome</keyword>
<feature type="signal peptide" evidence="2">
    <location>
        <begin position="1"/>
        <end position="19"/>
    </location>
</feature>
<dbReference type="InterPro" id="IPR008160">
    <property type="entry name" value="Collagen"/>
</dbReference>
<dbReference type="AlphaFoldDB" id="A0A8C4NIC9"/>
<reference evidence="3" key="2">
    <citation type="submission" date="2025-09" db="UniProtKB">
        <authorList>
            <consortium name="Ensembl"/>
        </authorList>
    </citation>
    <scope>IDENTIFICATION</scope>
</reference>
<keyword evidence="1" id="KW-1133">Transmembrane helix</keyword>
<keyword evidence="2" id="KW-0732">Signal</keyword>
<feature type="transmembrane region" description="Helical" evidence="1">
    <location>
        <begin position="113"/>
        <end position="133"/>
    </location>
</feature>
<accession>A0A8C4NIC9</accession>
<dbReference type="Pfam" id="PF01391">
    <property type="entry name" value="Collagen"/>
    <property type="match status" value="1"/>
</dbReference>
<evidence type="ECO:0000256" key="1">
    <source>
        <dbReference type="SAM" id="Phobius"/>
    </source>
</evidence>
<dbReference type="Proteomes" id="UP000694388">
    <property type="component" value="Unplaced"/>
</dbReference>
<feature type="chain" id="PRO_5034246085" evidence="2">
    <location>
        <begin position="20"/>
        <end position="144"/>
    </location>
</feature>
<keyword evidence="1" id="KW-0472">Membrane</keyword>
<keyword evidence="1" id="KW-0812">Transmembrane</keyword>
<evidence type="ECO:0000256" key="2">
    <source>
        <dbReference type="SAM" id="SignalP"/>
    </source>
</evidence>
<reference evidence="3" key="1">
    <citation type="submission" date="2025-08" db="UniProtKB">
        <authorList>
            <consortium name="Ensembl"/>
        </authorList>
    </citation>
    <scope>IDENTIFICATION</scope>
</reference>
<evidence type="ECO:0000313" key="4">
    <source>
        <dbReference type="Proteomes" id="UP000694388"/>
    </source>
</evidence>
<proteinExistence type="predicted"/>